<dbReference type="Pfam" id="PF01529">
    <property type="entry name" value="DHHC"/>
    <property type="match status" value="1"/>
</dbReference>
<keyword evidence="8 10" id="KW-0012">Acyltransferase</keyword>
<feature type="transmembrane region" description="Helical" evidence="10">
    <location>
        <begin position="55"/>
        <end position="76"/>
    </location>
</feature>
<organism evidence="12 13">
    <name type="scientific">Favolaschia claudopus</name>
    <dbReference type="NCBI Taxonomy" id="2862362"/>
    <lineage>
        <taxon>Eukaryota</taxon>
        <taxon>Fungi</taxon>
        <taxon>Dikarya</taxon>
        <taxon>Basidiomycota</taxon>
        <taxon>Agaricomycotina</taxon>
        <taxon>Agaricomycetes</taxon>
        <taxon>Agaricomycetidae</taxon>
        <taxon>Agaricales</taxon>
        <taxon>Marasmiineae</taxon>
        <taxon>Mycenaceae</taxon>
        <taxon>Favolaschia</taxon>
    </lineage>
</organism>
<keyword evidence="6" id="KW-0564">Palmitate</keyword>
<dbReference type="InterPro" id="IPR001594">
    <property type="entry name" value="Palmitoyltrfase_DHHC"/>
</dbReference>
<dbReference type="AlphaFoldDB" id="A0AAW0BWZ7"/>
<dbReference type="GO" id="GO:0016020">
    <property type="term" value="C:membrane"/>
    <property type="evidence" value="ECO:0007669"/>
    <property type="project" value="UniProtKB-SubCell"/>
</dbReference>
<keyword evidence="3 10" id="KW-0812">Transmembrane</keyword>
<evidence type="ECO:0000259" key="11">
    <source>
        <dbReference type="Pfam" id="PF01529"/>
    </source>
</evidence>
<protein>
    <recommendedName>
        <fullName evidence="10">Palmitoyltransferase</fullName>
        <ecNumber evidence="10">2.3.1.225</ecNumber>
    </recommendedName>
</protein>
<dbReference type="EMBL" id="JAWWNJ010000024">
    <property type="protein sequence ID" value="KAK7031415.1"/>
    <property type="molecule type" value="Genomic_DNA"/>
</dbReference>
<dbReference type="InterPro" id="IPR039859">
    <property type="entry name" value="PFA4/ZDH16/20/ERF2-like"/>
</dbReference>
<evidence type="ECO:0000256" key="7">
    <source>
        <dbReference type="ARBA" id="ARBA00023288"/>
    </source>
</evidence>
<dbReference type="PROSITE" id="PS50216">
    <property type="entry name" value="DHHC"/>
    <property type="match status" value="1"/>
</dbReference>
<evidence type="ECO:0000313" key="12">
    <source>
        <dbReference type="EMBL" id="KAK7031415.1"/>
    </source>
</evidence>
<gene>
    <name evidence="12" type="ORF">R3P38DRAFT_2923454</name>
</gene>
<sequence>MSSTTVQRVLNGRRGTRAVEFCIQLFVLSVIAFGLYITSVEVSFLWIIVFRRQTLVGGLYLIATFVPLSAAGLNYVSLIKGRRTHNVPRYLMPDIDDLTEPYECIDSEGHLASCAKCDGVWKPPRTHHCSTCGVCRMEFDHHCPWVGNCVTRNRMRNFLALLVLVPVAYSVSMVQLYHPLVRHISLALDASHQDPWTNQMWWDWYGSWIFFGGPFGRWIFGTALGFRILKTRRRTDLPLLEQPNLRLFSICSIGLLFSLFALILAIWTLRDLLRGLTTLDAMQQKGSNHVSRFVCIPKNASCELHDDGAQDNLDNGNDLHSRYSKVGAVLPAERPYDLGFWANLWDVFGRTPRHPANEAKYRWPKLNPILVRRIHKPGSSESESIAN</sequence>
<name>A0AAW0BWZ7_9AGAR</name>
<evidence type="ECO:0000256" key="2">
    <source>
        <dbReference type="ARBA" id="ARBA00022679"/>
    </source>
</evidence>
<comment type="similarity">
    <text evidence="10">Belongs to the DHHC palmitoyltransferase family.</text>
</comment>
<dbReference type="GO" id="GO:0019706">
    <property type="term" value="F:protein-cysteine S-palmitoyltransferase activity"/>
    <property type="evidence" value="ECO:0007669"/>
    <property type="project" value="UniProtKB-EC"/>
</dbReference>
<evidence type="ECO:0000256" key="5">
    <source>
        <dbReference type="ARBA" id="ARBA00023136"/>
    </source>
</evidence>
<comment type="domain">
    <text evidence="10">The DHHC domain is required for palmitoyltransferase activity.</text>
</comment>
<proteinExistence type="inferred from homology"/>
<comment type="subcellular location">
    <subcellularLocation>
        <location evidence="1">Membrane</location>
        <topology evidence="1">Multi-pass membrane protein</topology>
    </subcellularLocation>
</comment>
<dbReference type="Proteomes" id="UP001362999">
    <property type="component" value="Unassembled WGS sequence"/>
</dbReference>
<dbReference type="PANTHER" id="PTHR12246">
    <property type="entry name" value="PALMITOYLTRANSFERASE ZDHHC16"/>
    <property type="match status" value="1"/>
</dbReference>
<evidence type="ECO:0000256" key="6">
    <source>
        <dbReference type="ARBA" id="ARBA00023139"/>
    </source>
</evidence>
<evidence type="ECO:0000256" key="3">
    <source>
        <dbReference type="ARBA" id="ARBA00022692"/>
    </source>
</evidence>
<feature type="transmembrane region" description="Helical" evidence="10">
    <location>
        <begin position="21"/>
        <end position="49"/>
    </location>
</feature>
<evidence type="ECO:0000256" key="10">
    <source>
        <dbReference type="RuleBase" id="RU079119"/>
    </source>
</evidence>
<evidence type="ECO:0000256" key="8">
    <source>
        <dbReference type="ARBA" id="ARBA00023315"/>
    </source>
</evidence>
<keyword evidence="2 10" id="KW-0808">Transferase</keyword>
<evidence type="ECO:0000256" key="1">
    <source>
        <dbReference type="ARBA" id="ARBA00004141"/>
    </source>
</evidence>
<keyword evidence="4 10" id="KW-1133">Transmembrane helix</keyword>
<feature type="transmembrane region" description="Helical" evidence="10">
    <location>
        <begin position="247"/>
        <end position="269"/>
    </location>
</feature>
<feature type="transmembrane region" description="Helical" evidence="10">
    <location>
        <begin position="158"/>
        <end position="178"/>
    </location>
</feature>
<keyword evidence="13" id="KW-1185">Reference proteome</keyword>
<keyword evidence="7" id="KW-0449">Lipoprotein</keyword>
<evidence type="ECO:0000256" key="9">
    <source>
        <dbReference type="ARBA" id="ARBA00048048"/>
    </source>
</evidence>
<evidence type="ECO:0000256" key="4">
    <source>
        <dbReference type="ARBA" id="ARBA00022989"/>
    </source>
</evidence>
<keyword evidence="5 10" id="KW-0472">Membrane</keyword>
<comment type="caution">
    <text evidence="12">The sequence shown here is derived from an EMBL/GenBank/DDBJ whole genome shotgun (WGS) entry which is preliminary data.</text>
</comment>
<comment type="catalytic activity">
    <reaction evidence="9 10">
        <text>L-cysteinyl-[protein] + hexadecanoyl-CoA = S-hexadecanoyl-L-cysteinyl-[protein] + CoA</text>
        <dbReference type="Rhea" id="RHEA:36683"/>
        <dbReference type="Rhea" id="RHEA-COMP:10131"/>
        <dbReference type="Rhea" id="RHEA-COMP:11032"/>
        <dbReference type="ChEBI" id="CHEBI:29950"/>
        <dbReference type="ChEBI" id="CHEBI:57287"/>
        <dbReference type="ChEBI" id="CHEBI:57379"/>
        <dbReference type="ChEBI" id="CHEBI:74151"/>
        <dbReference type="EC" id="2.3.1.225"/>
    </reaction>
</comment>
<evidence type="ECO:0000313" key="13">
    <source>
        <dbReference type="Proteomes" id="UP001362999"/>
    </source>
</evidence>
<reference evidence="12 13" key="1">
    <citation type="journal article" date="2024" name="J Genomics">
        <title>Draft genome sequencing and assembly of Favolaschia claudopus CIRM-BRFM 2984 isolated from oak limbs.</title>
        <authorList>
            <person name="Navarro D."/>
            <person name="Drula E."/>
            <person name="Chaduli D."/>
            <person name="Cazenave R."/>
            <person name="Ahrendt S."/>
            <person name="Wang J."/>
            <person name="Lipzen A."/>
            <person name="Daum C."/>
            <person name="Barry K."/>
            <person name="Grigoriev I.V."/>
            <person name="Favel A."/>
            <person name="Rosso M.N."/>
            <person name="Martin F."/>
        </authorList>
    </citation>
    <scope>NUCLEOTIDE SEQUENCE [LARGE SCALE GENOMIC DNA]</scope>
    <source>
        <strain evidence="12 13">CIRM-BRFM 2984</strain>
    </source>
</reference>
<dbReference type="EC" id="2.3.1.225" evidence="10"/>
<feature type="domain" description="Palmitoyltransferase DHHC" evidence="11">
    <location>
        <begin position="112"/>
        <end position="285"/>
    </location>
</feature>
<feature type="transmembrane region" description="Helical" evidence="10">
    <location>
        <begin position="205"/>
        <end position="226"/>
    </location>
</feature>
<accession>A0AAW0BWZ7</accession>